<gene>
    <name evidence="1" type="ORF">A3C89_04000</name>
</gene>
<organism evidence="1 2">
    <name type="scientific">Candidatus Kaiserbacteria bacterium RIFCSPHIGHO2_02_FULL_50_50</name>
    <dbReference type="NCBI Taxonomy" id="1798492"/>
    <lineage>
        <taxon>Bacteria</taxon>
        <taxon>Candidatus Kaiseribacteriota</taxon>
    </lineage>
</organism>
<reference evidence="1 2" key="1">
    <citation type="journal article" date="2016" name="Nat. Commun.">
        <title>Thousands of microbial genomes shed light on interconnected biogeochemical processes in an aquifer system.</title>
        <authorList>
            <person name="Anantharaman K."/>
            <person name="Brown C.T."/>
            <person name="Hug L.A."/>
            <person name="Sharon I."/>
            <person name="Castelle C.J."/>
            <person name="Probst A.J."/>
            <person name="Thomas B.C."/>
            <person name="Singh A."/>
            <person name="Wilkins M.J."/>
            <person name="Karaoz U."/>
            <person name="Brodie E.L."/>
            <person name="Williams K.H."/>
            <person name="Hubbard S.S."/>
            <person name="Banfield J.F."/>
        </authorList>
    </citation>
    <scope>NUCLEOTIDE SEQUENCE [LARGE SCALE GENOMIC DNA]</scope>
</reference>
<sequence>METWRLPYEHSKKKAKEIYKSIGAIICPALDGDYVYFTNVGFNHLVRKGRIPRTKNEQMSRFVLLEHVEPILKDPRANIEYRATTEKRVVNRHGEEYFMESTAEFWTFHKRIDDCTIKVVVRKLGTEGDKHFFSIMGDNVVAENLY</sequence>
<dbReference type="EMBL" id="MFLF01000003">
    <property type="protein sequence ID" value="OGG60521.1"/>
    <property type="molecule type" value="Genomic_DNA"/>
</dbReference>
<evidence type="ECO:0000313" key="1">
    <source>
        <dbReference type="EMBL" id="OGG60521.1"/>
    </source>
</evidence>
<dbReference type="AlphaFoldDB" id="A0A1F6DGM3"/>
<proteinExistence type="predicted"/>
<dbReference type="Proteomes" id="UP000178794">
    <property type="component" value="Unassembled WGS sequence"/>
</dbReference>
<accession>A0A1F6DGM3</accession>
<evidence type="ECO:0000313" key="2">
    <source>
        <dbReference type="Proteomes" id="UP000178794"/>
    </source>
</evidence>
<name>A0A1F6DGM3_9BACT</name>
<protein>
    <submittedName>
        <fullName evidence="1">Uncharacterized protein</fullName>
    </submittedName>
</protein>
<comment type="caution">
    <text evidence="1">The sequence shown here is derived from an EMBL/GenBank/DDBJ whole genome shotgun (WGS) entry which is preliminary data.</text>
</comment>